<feature type="transmembrane region" description="Helical" evidence="2">
    <location>
        <begin position="264"/>
        <end position="287"/>
    </location>
</feature>
<feature type="chain" id="PRO_5046478199" evidence="3">
    <location>
        <begin position="25"/>
        <end position="291"/>
    </location>
</feature>
<organism evidence="4 5">
    <name type="scientific">Actinokineospora guangxiensis</name>
    <dbReference type="NCBI Taxonomy" id="1490288"/>
    <lineage>
        <taxon>Bacteria</taxon>
        <taxon>Bacillati</taxon>
        <taxon>Actinomycetota</taxon>
        <taxon>Actinomycetes</taxon>
        <taxon>Pseudonocardiales</taxon>
        <taxon>Pseudonocardiaceae</taxon>
        <taxon>Actinokineospora</taxon>
    </lineage>
</organism>
<evidence type="ECO:0000256" key="3">
    <source>
        <dbReference type="SAM" id="SignalP"/>
    </source>
</evidence>
<dbReference type="RefSeq" id="WP_378242640.1">
    <property type="nucleotide sequence ID" value="NZ_JBHSKF010000001.1"/>
</dbReference>
<sequence length="291" mass="28621">MRRSFGVAVTAALAALLAAPGAAAAPLPFLAVDCGQSVHALRGQPVHLSRVAVSRMVAKAARDELGGLAAAAVGLAFPLGGSIPVGTVPDGAGEIAGEDIAEAVVAVVAPMREIAPAADAVTASVRELVTDGCGMAVRAINPTGDTPGEVPGRTDPPGPPGHSPGGDPSTTPNAQPVGGGDAGPDEVSLYDPAQFARTPPRDYGGIPVAEAGRFAPSPAQRYGCASGCVPGYSPEFGLLGGDPGISTAGGAQALPVDGAGRGQVAFPVLAAVLLLSVLTGALVRTWVLRRT</sequence>
<keyword evidence="3" id="KW-0732">Signal</keyword>
<reference evidence="5" key="1">
    <citation type="journal article" date="2019" name="Int. J. Syst. Evol. Microbiol.">
        <title>The Global Catalogue of Microorganisms (GCM) 10K type strain sequencing project: providing services to taxonomists for standard genome sequencing and annotation.</title>
        <authorList>
            <consortium name="The Broad Institute Genomics Platform"/>
            <consortium name="The Broad Institute Genome Sequencing Center for Infectious Disease"/>
            <person name="Wu L."/>
            <person name="Ma J."/>
        </authorList>
    </citation>
    <scope>NUCLEOTIDE SEQUENCE [LARGE SCALE GENOMIC DNA]</scope>
    <source>
        <strain evidence="5">CCUG 59778</strain>
    </source>
</reference>
<evidence type="ECO:0000313" key="4">
    <source>
        <dbReference type="EMBL" id="MFC5285577.1"/>
    </source>
</evidence>
<feature type="region of interest" description="Disordered" evidence="1">
    <location>
        <begin position="137"/>
        <end position="188"/>
    </location>
</feature>
<proteinExistence type="predicted"/>
<keyword evidence="5" id="KW-1185">Reference proteome</keyword>
<dbReference type="EMBL" id="JBHSKF010000001">
    <property type="protein sequence ID" value="MFC5285577.1"/>
    <property type="molecule type" value="Genomic_DNA"/>
</dbReference>
<feature type="signal peptide" evidence="3">
    <location>
        <begin position="1"/>
        <end position="24"/>
    </location>
</feature>
<evidence type="ECO:0000313" key="5">
    <source>
        <dbReference type="Proteomes" id="UP001596157"/>
    </source>
</evidence>
<evidence type="ECO:0000256" key="2">
    <source>
        <dbReference type="SAM" id="Phobius"/>
    </source>
</evidence>
<keyword evidence="2" id="KW-0472">Membrane</keyword>
<comment type="caution">
    <text evidence="4">The sequence shown here is derived from an EMBL/GenBank/DDBJ whole genome shotgun (WGS) entry which is preliminary data.</text>
</comment>
<gene>
    <name evidence="4" type="ORF">ACFPM7_00810</name>
</gene>
<evidence type="ECO:0000256" key="1">
    <source>
        <dbReference type="SAM" id="MobiDB-lite"/>
    </source>
</evidence>
<keyword evidence="2" id="KW-1133">Transmembrane helix</keyword>
<protein>
    <submittedName>
        <fullName evidence="4">Uncharacterized protein</fullName>
    </submittedName>
</protein>
<keyword evidence="2" id="KW-0812">Transmembrane</keyword>
<accession>A0ABW0EF47</accession>
<dbReference type="Proteomes" id="UP001596157">
    <property type="component" value="Unassembled WGS sequence"/>
</dbReference>
<name>A0ABW0EF47_9PSEU</name>